<protein>
    <submittedName>
        <fullName evidence="10">DNA-binding response regulator</fullName>
    </submittedName>
</protein>
<keyword evidence="11" id="KW-1185">Reference proteome</keyword>
<comment type="caution">
    <text evidence="10">The sequence shown here is derived from an EMBL/GenBank/DDBJ whole genome shotgun (WGS) entry which is preliminary data.</text>
</comment>
<dbReference type="PROSITE" id="PS51755">
    <property type="entry name" value="OMPR_PHOB"/>
    <property type="match status" value="1"/>
</dbReference>
<dbReference type="SUPFAM" id="SSF52172">
    <property type="entry name" value="CheY-like"/>
    <property type="match status" value="1"/>
</dbReference>
<dbReference type="GO" id="GO:0000156">
    <property type="term" value="F:phosphorelay response regulator activity"/>
    <property type="evidence" value="ECO:0007669"/>
    <property type="project" value="TreeGrafter"/>
</dbReference>
<dbReference type="Pfam" id="PF00072">
    <property type="entry name" value="Response_reg"/>
    <property type="match status" value="1"/>
</dbReference>
<dbReference type="OrthoDB" id="9790442at2"/>
<dbReference type="SMART" id="SM00448">
    <property type="entry name" value="REC"/>
    <property type="match status" value="1"/>
</dbReference>
<feature type="domain" description="Response regulatory" evidence="8">
    <location>
        <begin position="3"/>
        <end position="116"/>
    </location>
</feature>
<evidence type="ECO:0000256" key="3">
    <source>
        <dbReference type="ARBA" id="ARBA00023015"/>
    </source>
</evidence>
<reference evidence="10 11" key="1">
    <citation type="submission" date="2016-03" db="EMBL/GenBank/DDBJ databases">
        <title>Draft genome sequence of Paenibacillus glacialis DSM 22343.</title>
        <authorList>
            <person name="Shin S.-K."/>
            <person name="Yi H."/>
        </authorList>
    </citation>
    <scope>NUCLEOTIDE SEQUENCE [LARGE SCALE GENOMIC DNA]</scope>
    <source>
        <strain evidence="10 11">DSM 22343</strain>
    </source>
</reference>
<dbReference type="PANTHER" id="PTHR48111:SF31">
    <property type="entry name" value="TRANSCRIPTIONAL REGULATORY PROTEIN YXDJ"/>
    <property type="match status" value="1"/>
</dbReference>
<dbReference type="InterPro" id="IPR039420">
    <property type="entry name" value="WalR-like"/>
</dbReference>
<evidence type="ECO:0000259" key="8">
    <source>
        <dbReference type="PROSITE" id="PS50110"/>
    </source>
</evidence>
<evidence type="ECO:0000256" key="5">
    <source>
        <dbReference type="ARBA" id="ARBA00023163"/>
    </source>
</evidence>
<evidence type="ECO:0000259" key="9">
    <source>
        <dbReference type="PROSITE" id="PS51755"/>
    </source>
</evidence>
<dbReference type="InterPro" id="IPR036388">
    <property type="entry name" value="WH-like_DNA-bd_sf"/>
</dbReference>
<dbReference type="EMBL" id="LVJH01000056">
    <property type="protein sequence ID" value="OAB36518.1"/>
    <property type="molecule type" value="Genomic_DNA"/>
</dbReference>
<feature type="domain" description="OmpR/PhoB-type" evidence="9">
    <location>
        <begin position="127"/>
        <end position="225"/>
    </location>
</feature>
<dbReference type="GO" id="GO:0000976">
    <property type="term" value="F:transcription cis-regulatory region binding"/>
    <property type="evidence" value="ECO:0007669"/>
    <property type="project" value="TreeGrafter"/>
</dbReference>
<evidence type="ECO:0000256" key="6">
    <source>
        <dbReference type="PROSITE-ProRule" id="PRU00169"/>
    </source>
</evidence>
<evidence type="ECO:0000256" key="4">
    <source>
        <dbReference type="ARBA" id="ARBA00023125"/>
    </source>
</evidence>
<dbReference type="AlphaFoldDB" id="A0A168FT57"/>
<evidence type="ECO:0000256" key="7">
    <source>
        <dbReference type="PROSITE-ProRule" id="PRU01091"/>
    </source>
</evidence>
<dbReference type="Gene3D" id="3.40.50.2300">
    <property type="match status" value="1"/>
</dbReference>
<dbReference type="GO" id="GO:0032993">
    <property type="term" value="C:protein-DNA complex"/>
    <property type="evidence" value="ECO:0007669"/>
    <property type="project" value="TreeGrafter"/>
</dbReference>
<keyword evidence="1 6" id="KW-0597">Phosphoprotein</keyword>
<name>A0A168FT57_9BACL</name>
<feature type="DNA-binding region" description="OmpR/PhoB-type" evidence="7">
    <location>
        <begin position="127"/>
        <end position="225"/>
    </location>
</feature>
<proteinExistence type="predicted"/>
<dbReference type="Pfam" id="PF00486">
    <property type="entry name" value="Trans_reg_C"/>
    <property type="match status" value="1"/>
</dbReference>
<sequence>MQTILIVEDDPQLRKLLKEHLEKYNYQVHAITEFGTVLEQFKEIKPHLVLLDVNLPKFDGFFWCRQIRTVSTCPILFISARADKMDQVVALQNGADDYITKPFYPEVVLAKVESQLRRAYGDYASAPTTIMAGELSLKVDTQELSYNGVTVELSFKETTLLSLFMEHANQVVSRVFLLDALWDDHRYVGENTLNVYVTRLRKSLEVMGLEQSIETIRGVGYRLKIGDDT</sequence>
<dbReference type="CDD" id="cd18159">
    <property type="entry name" value="REC_OmpR_NsrR-like"/>
    <property type="match status" value="1"/>
</dbReference>
<dbReference type="InterPro" id="IPR001789">
    <property type="entry name" value="Sig_transdc_resp-reg_receiver"/>
</dbReference>
<accession>A0A168FT57</accession>
<feature type="modified residue" description="4-aspartylphosphate" evidence="6">
    <location>
        <position position="52"/>
    </location>
</feature>
<dbReference type="SMART" id="SM00862">
    <property type="entry name" value="Trans_reg_C"/>
    <property type="match status" value="1"/>
</dbReference>
<keyword evidence="5" id="KW-0804">Transcription</keyword>
<dbReference type="GO" id="GO:0006355">
    <property type="term" value="P:regulation of DNA-templated transcription"/>
    <property type="evidence" value="ECO:0007669"/>
    <property type="project" value="InterPro"/>
</dbReference>
<dbReference type="RefSeq" id="WP_068536589.1">
    <property type="nucleotide sequence ID" value="NZ_LVJH01000056.1"/>
</dbReference>
<gene>
    <name evidence="10" type="ORF">PGLA_20895</name>
</gene>
<dbReference type="InterPro" id="IPR016032">
    <property type="entry name" value="Sig_transdc_resp-reg_C-effctor"/>
</dbReference>
<dbReference type="Gene3D" id="1.10.10.10">
    <property type="entry name" value="Winged helix-like DNA-binding domain superfamily/Winged helix DNA-binding domain"/>
    <property type="match status" value="1"/>
</dbReference>
<dbReference type="InterPro" id="IPR011006">
    <property type="entry name" value="CheY-like_superfamily"/>
</dbReference>
<organism evidence="10 11">
    <name type="scientific">Paenibacillus glacialis</name>
    <dbReference type="NCBI Taxonomy" id="494026"/>
    <lineage>
        <taxon>Bacteria</taxon>
        <taxon>Bacillati</taxon>
        <taxon>Bacillota</taxon>
        <taxon>Bacilli</taxon>
        <taxon>Bacillales</taxon>
        <taxon>Paenibacillaceae</taxon>
        <taxon>Paenibacillus</taxon>
    </lineage>
</organism>
<dbReference type="InterPro" id="IPR001867">
    <property type="entry name" value="OmpR/PhoB-type_DNA-bd"/>
</dbReference>
<keyword evidence="3" id="KW-0805">Transcription regulation</keyword>
<dbReference type="PROSITE" id="PS50110">
    <property type="entry name" value="RESPONSE_REGULATORY"/>
    <property type="match status" value="1"/>
</dbReference>
<dbReference type="STRING" id="494026.PGLA_20895"/>
<dbReference type="SUPFAM" id="SSF46894">
    <property type="entry name" value="C-terminal effector domain of the bipartite response regulators"/>
    <property type="match status" value="1"/>
</dbReference>
<dbReference type="GO" id="GO:0005829">
    <property type="term" value="C:cytosol"/>
    <property type="evidence" value="ECO:0007669"/>
    <property type="project" value="TreeGrafter"/>
</dbReference>
<dbReference type="PANTHER" id="PTHR48111">
    <property type="entry name" value="REGULATOR OF RPOS"/>
    <property type="match status" value="1"/>
</dbReference>
<dbReference type="Proteomes" id="UP000076967">
    <property type="component" value="Unassembled WGS sequence"/>
</dbReference>
<dbReference type="CDD" id="cd00383">
    <property type="entry name" value="trans_reg_C"/>
    <property type="match status" value="1"/>
</dbReference>
<evidence type="ECO:0000313" key="10">
    <source>
        <dbReference type="EMBL" id="OAB36518.1"/>
    </source>
</evidence>
<dbReference type="Gene3D" id="6.10.250.690">
    <property type="match status" value="1"/>
</dbReference>
<evidence type="ECO:0000313" key="11">
    <source>
        <dbReference type="Proteomes" id="UP000076967"/>
    </source>
</evidence>
<evidence type="ECO:0000256" key="2">
    <source>
        <dbReference type="ARBA" id="ARBA00023012"/>
    </source>
</evidence>
<keyword evidence="4 7" id="KW-0238">DNA-binding</keyword>
<evidence type="ECO:0000256" key="1">
    <source>
        <dbReference type="ARBA" id="ARBA00022553"/>
    </source>
</evidence>
<keyword evidence="2" id="KW-0902">Two-component regulatory system</keyword>